<dbReference type="CDD" id="cd09999">
    <property type="entry name" value="Arginase-like_1"/>
    <property type="match status" value="1"/>
</dbReference>
<dbReference type="AlphaFoldDB" id="A0A1B1BGM7"/>
<evidence type="ECO:0000313" key="5">
    <source>
        <dbReference type="EMBL" id="ANP71710.1"/>
    </source>
</evidence>
<organism evidence="5 6">
    <name type="scientific">Cryobacterium arcticum</name>
    <dbReference type="NCBI Taxonomy" id="670052"/>
    <lineage>
        <taxon>Bacteria</taxon>
        <taxon>Bacillati</taxon>
        <taxon>Actinomycetota</taxon>
        <taxon>Actinomycetes</taxon>
        <taxon>Micrococcales</taxon>
        <taxon>Microbacteriaceae</taxon>
        <taxon>Cryobacterium</taxon>
    </lineage>
</organism>
<dbReference type="GO" id="GO:0004053">
    <property type="term" value="F:arginase activity"/>
    <property type="evidence" value="ECO:0007669"/>
    <property type="project" value="TreeGrafter"/>
</dbReference>
<dbReference type="PATRIC" id="fig|670052.7.peg.768"/>
<evidence type="ECO:0000256" key="4">
    <source>
        <dbReference type="PROSITE-ProRule" id="PRU00742"/>
    </source>
</evidence>
<dbReference type="PANTHER" id="PTHR43782">
    <property type="entry name" value="ARGINASE"/>
    <property type="match status" value="1"/>
</dbReference>
<dbReference type="SUPFAM" id="SSF52768">
    <property type="entry name" value="Arginase/deacetylase"/>
    <property type="match status" value="1"/>
</dbReference>
<evidence type="ECO:0000313" key="6">
    <source>
        <dbReference type="Proteomes" id="UP000092582"/>
    </source>
</evidence>
<dbReference type="PANTHER" id="PTHR43782:SF3">
    <property type="entry name" value="ARGINASE"/>
    <property type="match status" value="1"/>
</dbReference>
<dbReference type="EMBL" id="CP016282">
    <property type="protein sequence ID" value="ANP71710.1"/>
    <property type="molecule type" value="Genomic_DNA"/>
</dbReference>
<protein>
    <submittedName>
        <fullName evidence="5">Arginase</fullName>
    </submittedName>
</protein>
<comment type="similarity">
    <text evidence="4">Belongs to the arginase family.</text>
</comment>
<dbReference type="InterPro" id="IPR023696">
    <property type="entry name" value="Ureohydrolase_dom_sf"/>
</dbReference>
<dbReference type="Proteomes" id="UP000092582">
    <property type="component" value="Chromosome 1"/>
</dbReference>
<keyword evidence="1" id="KW-0479">Metal-binding</keyword>
<evidence type="ECO:0000256" key="2">
    <source>
        <dbReference type="ARBA" id="ARBA00022801"/>
    </source>
</evidence>
<dbReference type="GO" id="GO:0030145">
    <property type="term" value="F:manganese ion binding"/>
    <property type="evidence" value="ECO:0007669"/>
    <property type="project" value="TreeGrafter"/>
</dbReference>
<dbReference type="InterPro" id="IPR006035">
    <property type="entry name" value="Ureohydrolase"/>
</dbReference>
<keyword evidence="2" id="KW-0378">Hydrolase</keyword>
<gene>
    <name evidence="5" type="ORF">PA27867_0743</name>
</gene>
<name>A0A1B1BGM7_9MICO</name>
<dbReference type="PRINTS" id="PR00116">
    <property type="entry name" value="ARGINASE"/>
</dbReference>
<evidence type="ECO:0000256" key="1">
    <source>
        <dbReference type="ARBA" id="ARBA00022723"/>
    </source>
</evidence>
<dbReference type="KEGG" id="cart:PA27867_0743"/>
<dbReference type="Pfam" id="PF00491">
    <property type="entry name" value="Arginase"/>
    <property type="match status" value="1"/>
</dbReference>
<dbReference type="PROSITE" id="PS51409">
    <property type="entry name" value="ARGINASE_2"/>
    <property type="match status" value="1"/>
</dbReference>
<dbReference type="Gene3D" id="3.40.800.10">
    <property type="entry name" value="Ureohydrolase domain"/>
    <property type="match status" value="1"/>
</dbReference>
<keyword evidence="6" id="KW-1185">Reference proteome</keyword>
<dbReference type="GO" id="GO:0005829">
    <property type="term" value="C:cytosol"/>
    <property type="evidence" value="ECO:0007669"/>
    <property type="project" value="TreeGrafter"/>
</dbReference>
<keyword evidence="3" id="KW-0464">Manganese</keyword>
<proteinExistence type="inferred from homology"/>
<sequence>MRRAGAEEHTEGVSPNYVVVPQWQGSVSPRAMRLVDGAEAIQGDLPSSVTYPVDVPVEAGDSLDTGIHRFSSLLTVRDRQLAVLRTSTEPVLTIGGDCGVSFGAVEHASRRHPGEVALVWFDAHPDLHTSESSQSGGFGGMVLRAILGEGVDGLALGPDERLTADRVVLAGVRDIDPAEDVYITEQGIPLVPVESFGTPDAIVAAVKRTGAAHVYLHIDLDVLDPATIVGLSNIYPFGLAVENLTAAIVALRAEFTLAGATIAGFAPSSPEAASDDLPSILRIIGALTR</sequence>
<dbReference type="STRING" id="670052.PA27867_0743"/>
<evidence type="ECO:0000256" key="3">
    <source>
        <dbReference type="ARBA" id="ARBA00023211"/>
    </source>
</evidence>
<reference evidence="5 6" key="1">
    <citation type="submission" date="2016-06" db="EMBL/GenBank/DDBJ databases">
        <title>Genome sequencing of Cryobacterium arcticum PAMC 27867.</title>
        <authorList>
            <person name="Lee J."/>
            <person name="Kim O.-S."/>
        </authorList>
    </citation>
    <scope>NUCLEOTIDE SEQUENCE [LARGE SCALE GENOMIC DNA]</scope>
    <source>
        <strain evidence="5 6">PAMC 27867</strain>
    </source>
</reference>
<accession>A0A1B1BGM7</accession>